<proteinExistence type="predicted"/>
<name>A0A9N9ESU0_9GLOM</name>
<dbReference type="Proteomes" id="UP000789831">
    <property type="component" value="Unassembled WGS sequence"/>
</dbReference>
<evidence type="ECO:0000313" key="2">
    <source>
        <dbReference type="EMBL" id="CAG8692412.1"/>
    </source>
</evidence>
<organism evidence="2 3">
    <name type="scientific">Ambispora gerdemannii</name>
    <dbReference type="NCBI Taxonomy" id="144530"/>
    <lineage>
        <taxon>Eukaryota</taxon>
        <taxon>Fungi</taxon>
        <taxon>Fungi incertae sedis</taxon>
        <taxon>Mucoromycota</taxon>
        <taxon>Glomeromycotina</taxon>
        <taxon>Glomeromycetes</taxon>
        <taxon>Archaeosporales</taxon>
        <taxon>Ambisporaceae</taxon>
        <taxon>Ambispora</taxon>
    </lineage>
</organism>
<dbReference type="AlphaFoldDB" id="A0A9N9ESU0"/>
<evidence type="ECO:0000313" key="3">
    <source>
        <dbReference type="Proteomes" id="UP000789831"/>
    </source>
</evidence>
<comment type="caution">
    <text evidence="2">The sequence shown here is derived from an EMBL/GenBank/DDBJ whole genome shotgun (WGS) entry which is preliminary data.</text>
</comment>
<accession>A0A9N9ESU0</accession>
<keyword evidence="3" id="KW-1185">Reference proteome</keyword>
<feature type="non-terminal residue" evidence="2">
    <location>
        <position position="1"/>
    </location>
</feature>
<gene>
    <name evidence="2" type="ORF">AGERDE_LOCUS13153</name>
</gene>
<sequence>INDKSNNNDIPEKENIQPSTNSIEDIQTSANSTRMDLTMYADLIRHLKNKSYPEG</sequence>
<feature type="non-terminal residue" evidence="2">
    <location>
        <position position="55"/>
    </location>
</feature>
<protein>
    <submittedName>
        <fullName evidence="2">8676_t:CDS:1</fullName>
    </submittedName>
</protein>
<feature type="region of interest" description="Disordered" evidence="1">
    <location>
        <begin position="1"/>
        <end position="23"/>
    </location>
</feature>
<reference evidence="2" key="1">
    <citation type="submission" date="2021-06" db="EMBL/GenBank/DDBJ databases">
        <authorList>
            <person name="Kallberg Y."/>
            <person name="Tangrot J."/>
            <person name="Rosling A."/>
        </authorList>
    </citation>
    <scope>NUCLEOTIDE SEQUENCE</scope>
    <source>
        <strain evidence="2">MT106</strain>
    </source>
</reference>
<evidence type="ECO:0000256" key="1">
    <source>
        <dbReference type="SAM" id="MobiDB-lite"/>
    </source>
</evidence>
<dbReference type="EMBL" id="CAJVPL010015000">
    <property type="protein sequence ID" value="CAG8692412.1"/>
    <property type="molecule type" value="Genomic_DNA"/>
</dbReference>